<evidence type="ECO:0000313" key="7">
    <source>
        <dbReference type="Proteomes" id="UP000027222"/>
    </source>
</evidence>
<reference evidence="7" key="1">
    <citation type="journal article" date="2014" name="Proc. Natl. Acad. Sci. U.S.A.">
        <title>Extensive sampling of basidiomycete genomes demonstrates inadequacy of the white-rot/brown-rot paradigm for wood decay fungi.</title>
        <authorList>
            <person name="Riley R."/>
            <person name="Salamov A.A."/>
            <person name="Brown D.W."/>
            <person name="Nagy L.G."/>
            <person name="Floudas D."/>
            <person name="Held B.W."/>
            <person name="Levasseur A."/>
            <person name="Lombard V."/>
            <person name="Morin E."/>
            <person name="Otillar R."/>
            <person name="Lindquist E.A."/>
            <person name="Sun H."/>
            <person name="LaButti K.M."/>
            <person name="Schmutz J."/>
            <person name="Jabbour D."/>
            <person name="Luo H."/>
            <person name="Baker S.E."/>
            <person name="Pisabarro A.G."/>
            <person name="Walton J.D."/>
            <person name="Blanchette R.A."/>
            <person name="Henrissat B."/>
            <person name="Martin F."/>
            <person name="Cullen D."/>
            <person name="Hibbett D.S."/>
            <person name="Grigoriev I.V."/>
        </authorList>
    </citation>
    <scope>NUCLEOTIDE SEQUENCE [LARGE SCALE GENOMIC DNA]</scope>
    <source>
        <strain evidence="7">CBS 339.88</strain>
    </source>
</reference>
<keyword evidence="4" id="KW-0732">Signal</keyword>
<dbReference type="SUPFAM" id="SSF50876">
    <property type="entry name" value="Avidin/streptavidin"/>
    <property type="match status" value="1"/>
</dbReference>
<dbReference type="InterPro" id="IPR036896">
    <property type="entry name" value="Avidin-like_sf"/>
</dbReference>
<dbReference type="AlphaFoldDB" id="A0A067SNE6"/>
<evidence type="ECO:0000313" key="6">
    <source>
        <dbReference type="EMBL" id="KDR68308.1"/>
    </source>
</evidence>
<gene>
    <name evidence="6" type="ORF">GALMADRAFT_78940</name>
</gene>
<dbReference type="HOGENOM" id="CLU_1832482_0_0_1"/>
<dbReference type="Gene3D" id="2.40.128.30">
    <property type="entry name" value="Avidin-like"/>
    <property type="match status" value="1"/>
</dbReference>
<evidence type="ECO:0000256" key="1">
    <source>
        <dbReference type="ARBA" id="ARBA00004613"/>
    </source>
</evidence>
<comment type="similarity">
    <text evidence="2">Belongs to the avidin/streptavidin family.</text>
</comment>
<dbReference type="PANTHER" id="PTHR34399">
    <property type="entry name" value="AVIDIN-RELATED"/>
    <property type="match status" value="1"/>
</dbReference>
<dbReference type="GO" id="GO:0009374">
    <property type="term" value="F:biotin binding"/>
    <property type="evidence" value="ECO:0007669"/>
    <property type="project" value="InterPro"/>
</dbReference>
<proteinExistence type="inferred from homology"/>
<name>A0A067SNE6_GALM3</name>
<evidence type="ECO:0000256" key="3">
    <source>
        <dbReference type="ARBA" id="ARBA00022525"/>
    </source>
</evidence>
<dbReference type="InterPro" id="IPR005469">
    <property type="entry name" value="Avidin"/>
</dbReference>
<dbReference type="GO" id="GO:0005576">
    <property type="term" value="C:extracellular region"/>
    <property type="evidence" value="ECO:0007669"/>
    <property type="project" value="UniProtKB-SubCell"/>
</dbReference>
<dbReference type="PROSITE" id="PS51326">
    <property type="entry name" value="AVIDIN_2"/>
    <property type="match status" value="1"/>
</dbReference>
<dbReference type="Pfam" id="PF01382">
    <property type="entry name" value="Avidin"/>
    <property type="match status" value="1"/>
</dbReference>
<keyword evidence="5" id="KW-0092">Biotin</keyword>
<dbReference type="EMBL" id="KL142409">
    <property type="protein sequence ID" value="KDR68308.1"/>
    <property type="molecule type" value="Genomic_DNA"/>
</dbReference>
<evidence type="ECO:0000256" key="5">
    <source>
        <dbReference type="ARBA" id="ARBA00023267"/>
    </source>
</evidence>
<accession>A0A067SNE6</accession>
<dbReference type="InterPro" id="IPR051764">
    <property type="entry name" value="Avidin/Streptavidin-rel"/>
</dbReference>
<keyword evidence="7" id="KW-1185">Reference proteome</keyword>
<dbReference type="InterPro" id="IPR005468">
    <property type="entry name" value="Avidin/str"/>
</dbReference>
<dbReference type="PRINTS" id="PR00709">
    <property type="entry name" value="AVIDIN"/>
</dbReference>
<evidence type="ECO:0000256" key="2">
    <source>
        <dbReference type="ARBA" id="ARBA00006297"/>
    </source>
</evidence>
<organism evidence="6 7">
    <name type="scientific">Galerina marginata (strain CBS 339.88)</name>
    <dbReference type="NCBI Taxonomy" id="685588"/>
    <lineage>
        <taxon>Eukaryota</taxon>
        <taxon>Fungi</taxon>
        <taxon>Dikarya</taxon>
        <taxon>Basidiomycota</taxon>
        <taxon>Agaricomycotina</taxon>
        <taxon>Agaricomycetes</taxon>
        <taxon>Agaricomycetidae</taxon>
        <taxon>Agaricales</taxon>
        <taxon>Agaricineae</taxon>
        <taxon>Strophariaceae</taxon>
        <taxon>Galerina</taxon>
    </lineage>
</organism>
<dbReference type="PANTHER" id="PTHR34399:SF6">
    <property type="entry name" value="AVIDIN-LIKE"/>
    <property type="match status" value="1"/>
</dbReference>
<protein>
    <submittedName>
        <fullName evidence="6">Uncharacterized protein</fullName>
    </submittedName>
</protein>
<dbReference type="Proteomes" id="UP000027222">
    <property type="component" value="Unassembled WGS sequence"/>
</dbReference>
<comment type="subcellular location">
    <subcellularLocation>
        <location evidence="1">Secreted</location>
    </subcellularLocation>
</comment>
<keyword evidence="3" id="KW-0964">Secreted</keyword>
<evidence type="ECO:0000256" key="4">
    <source>
        <dbReference type="ARBA" id="ARBA00022729"/>
    </source>
</evidence>
<dbReference type="OrthoDB" id="2821340at2759"/>
<sequence>MSYKFDFKALSGDWHNQLGSKVHFIADADGGITGKYHSAVGKVEDFYILIGRFDTNPPENEGVSVGWTVTWRNVVDGKENNRHSTTTWSGQYFDTTSGVERIVTNWLLTRSTEAKDIWDSTNVGNDTFVRDKPSAAEISMAETLSVGSPNPEQLLARR</sequence>